<feature type="region of interest" description="Disordered" evidence="9">
    <location>
        <begin position="1918"/>
        <end position="1943"/>
    </location>
</feature>
<dbReference type="GO" id="GO:0003677">
    <property type="term" value="F:DNA binding"/>
    <property type="evidence" value="ECO:0007669"/>
    <property type="project" value="UniProtKB-KW"/>
</dbReference>
<organism evidence="12">
    <name type="scientific">Cacopsylla melanoneura</name>
    <dbReference type="NCBI Taxonomy" id="428564"/>
    <lineage>
        <taxon>Eukaryota</taxon>
        <taxon>Metazoa</taxon>
        <taxon>Ecdysozoa</taxon>
        <taxon>Arthropoda</taxon>
        <taxon>Hexapoda</taxon>
        <taxon>Insecta</taxon>
        <taxon>Pterygota</taxon>
        <taxon>Neoptera</taxon>
        <taxon>Paraneoptera</taxon>
        <taxon>Hemiptera</taxon>
        <taxon>Sternorrhyncha</taxon>
        <taxon>Psylloidea</taxon>
        <taxon>Psyllidae</taxon>
        <taxon>Psyllinae</taxon>
        <taxon>Cacopsylla</taxon>
    </lineage>
</organism>
<dbReference type="SMART" id="SM00490">
    <property type="entry name" value="HELICc"/>
    <property type="match status" value="1"/>
</dbReference>
<evidence type="ECO:0000256" key="3">
    <source>
        <dbReference type="ARBA" id="ARBA00022741"/>
    </source>
</evidence>
<dbReference type="InterPro" id="IPR038718">
    <property type="entry name" value="SNF2-like_sf"/>
</dbReference>
<dbReference type="InterPro" id="IPR049730">
    <property type="entry name" value="SNF2/RAD54-like_C"/>
</dbReference>
<evidence type="ECO:0000256" key="2">
    <source>
        <dbReference type="ARBA" id="ARBA00022737"/>
    </source>
</evidence>
<dbReference type="PANTHER" id="PTHR36498">
    <property type="entry name" value="TATA-BINDING PROTEIN-ASSOCIATED FACTOR 172"/>
    <property type="match status" value="1"/>
</dbReference>
<evidence type="ECO:0000259" key="11">
    <source>
        <dbReference type="PROSITE" id="PS51194"/>
    </source>
</evidence>
<dbReference type="InterPro" id="IPR027417">
    <property type="entry name" value="P-loop_NTPase"/>
</dbReference>
<dbReference type="InterPro" id="IPR014001">
    <property type="entry name" value="Helicase_ATP-bd"/>
</dbReference>
<dbReference type="CDD" id="cd17999">
    <property type="entry name" value="DEXHc_Mot1"/>
    <property type="match status" value="1"/>
</dbReference>
<comment type="subcellular location">
    <subcellularLocation>
        <location evidence="1">Nucleus</location>
    </subcellularLocation>
</comment>
<feature type="region of interest" description="Disordered" evidence="9">
    <location>
        <begin position="959"/>
        <end position="1083"/>
    </location>
</feature>
<feature type="compositionally biased region" description="Polar residues" evidence="9">
    <location>
        <begin position="1319"/>
        <end position="1330"/>
    </location>
</feature>
<dbReference type="InterPro" id="IPR044078">
    <property type="entry name" value="Mot1_ATP-bd"/>
</dbReference>
<keyword evidence="3" id="KW-0547">Nucleotide-binding</keyword>
<dbReference type="PROSITE" id="PS51194">
    <property type="entry name" value="HELICASE_CTER"/>
    <property type="match status" value="1"/>
</dbReference>
<evidence type="ECO:0000256" key="9">
    <source>
        <dbReference type="SAM" id="MobiDB-lite"/>
    </source>
</evidence>
<reference evidence="12" key="1">
    <citation type="submission" date="2021-05" db="EMBL/GenBank/DDBJ databases">
        <authorList>
            <person name="Alioto T."/>
            <person name="Alioto T."/>
            <person name="Gomez Garrido J."/>
        </authorList>
    </citation>
    <scope>NUCLEOTIDE SEQUENCE</scope>
</reference>
<dbReference type="EMBL" id="HBUF01199293">
    <property type="protein sequence ID" value="CAG6661305.1"/>
    <property type="molecule type" value="Transcribed_RNA"/>
</dbReference>
<protein>
    <submittedName>
        <fullName evidence="12">TATA-binding protein-associated factor 172</fullName>
    </submittedName>
</protein>
<proteinExistence type="predicted"/>
<dbReference type="Pfam" id="PF00176">
    <property type="entry name" value="SNF2-rel_dom"/>
    <property type="match status" value="1"/>
</dbReference>
<evidence type="ECO:0000256" key="4">
    <source>
        <dbReference type="ARBA" id="ARBA00022801"/>
    </source>
</evidence>
<dbReference type="GO" id="GO:0017025">
    <property type="term" value="F:TBP-class protein binding"/>
    <property type="evidence" value="ECO:0007669"/>
    <property type="project" value="InterPro"/>
</dbReference>
<feature type="compositionally biased region" description="Polar residues" evidence="9">
    <location>
        <begin position="1337"/>
        <end position="1354"/>
    </location>
</feature>
<keyword evidence="2" id="KW-0677">Repeat</keyword>
<accession>A0A8D8S3N8</accession>
<feature type="domain" description="Helicase ATP-binding" evidence="10">
    <location>
        <begin position="1407"/>
        <end position="1577"/>
    </location>
</feature>
<evidence type="ECO:0000256" key="6">
    <source>
        <dbReference type="ARBA" id="ARBA00022840"/>
    </source>
</evidence>
<dbReference type="Gene3D" id="3.40.50.300">
    <property type="entry name" value="P-loop containing nucleotide triphosphate hydrolases"/>
    <property type="match status" value="1"/>
</dbReference>
<evidence type="ECO:0000259" key="10">
    <source>
        <dbReference type="PROSITE" id="PS51192"/>
    </source>
</evidence>
<feature type="compositionally biased region" description="Polar residues" evidence="9">
    <location>
        <begin position="125"/>
        <end position="138"/>
    </location>
</feature>
<dbReference type="InterPro" id="IPR044972">
    <property type="entry name" value="Mot1"/>
</dbReference>
<dbReference type="InterPro" id="IPR016024">
    <property type="entry name" value="ARM-type_fold"/>
</dbReference>
<dbReference type="GO" id="GO:0004386">
    <property type="term" value="F:helicase activity"/>
    <property type="evidence" value="ECO:0007669"/>
    <property type="project" value="UniProtKB-KW"/>
</dbReference>
<keyword evidence="6" id="KW-0067">ATP-binding</keyword>
<dbReference type="GO" id="GO:0016887">
    <property type="term" value="F:ATP hydrolysis activity"/>
    <property type="evidence" value="ECO:0007669"/>
    <property type="project" value="InterPro"/>
</dbReference>
<dbReference type="Pfam" id="PF12054">
    <property type="entry name" value="DUF3535"/>
    <property type="match status" value="2"/>
</dbReference>
<sequence>MTSRLDRLFVLLESGSTPYTRQAAATQLGELQRLHPHELHTLLRRTYNLLRSSLWDTRVAASQAVGAVVKYTPPWNPPEGNEGDGDGGGGPHLTLDMLDIACILDSSQELTASQGNEFDMEEDTTSATSGVSNTKDSLQRARQQLNAKLGFPLVDPSVTDSLVTKEDLLTNRMTKDNEDVKPNVGDILSSGSFTCSSPGSASSIGMSSREANRARRKARLAFAKSKSNSVSSEPGGGGDNGPPDGKRVKLEDGGGGEESGDGGGGMGINEAVPDMDGTWGDATEWPLEGLCDRLCADLFSPVWEVRHGVATALREILKVHGHGAGKTAGQTKQQMTHSHLAWLEDVTVRLLCVLALDRFGDFVSDQVVAPVRETCAQALGVVMSHMSEEDRVIRVVDVLLTLTQQKNWETRHGGLLGLKYILAVKQDLVNSLLPRSLPLILSSLSDPVDDVANIAAATLIPVAPHLVTSPSLSHRVPALLDQLWTLLAEQDQLTSACNNFMSLLAAILCHPDSRASTVLSEPVMEVLPRLWPYLSHSTSSVRLATLQTMATLTRSHRTLDCSVPSLLATLRHVYQRSLVEHVREIQDMIEEVWESILTRIELNSLLMAVCPHIAQWLCLAMQPANVPFDNSQLISVEPKSSGDTPQEALAGLKFYLGGVETVPLVTREANSHRARVLASRLLGLVSTYVIQPMTGLNPGPGEDQQIPCPVQCYVNLLLVYVNSKSALQRMVAGLVISDWNRRRLLRPPHEPLNTALVHCLEENIYYDEVGAVYTKLLHDTTDLLSFMKHYELVFDYEAFNRVLTLDEIEHLVETSLVQVMEEQRRSKTAKCLERVDERRKTILSNTQTTRKDQFMWQIMVQAVLAGALVQLQCLPAKLNPVIKPLMEALKFELNPLLQELAASHVGLLLGLCSERNPCPNNKIVSNLCTFLCCNPEFTPVIEISNPTCSRSLAPLIRSNSEASTSSGSTSEPTTPSTPGSNPGFWSNNNPSVEHAYPRPVSVATPQATNDGAASPNNPTRVGRSSAPSPGDNYTGILTLVKQQQTESNKPAARGGTKASGVGGRGPGRPSLSGGPPPACDVPTLSEAEYESHKQAKNQCRGASLALTAIVTHFGESLPDKLGKLWEMVTSQLINAVNKECFDGKLVVGDIEAARNLVVCLQVFEVIAPSVHPNLLTTLVSLQPRLCLLLSHPYRAVRHMSSRCLAVLATLRPNTVMTSVLLEVVPLLAPSNGDTVRQGAVEALMNILDKMGLRAVPFLVLLVVPLLGRISDQDEWVRLGATSCFATCINLLPLDSSLGTTATSSTTQSAITSSTQNSNHVDSSTTLVNNSIGGGAPTQPSSTTPNKEGVPTNSDDLPAELVSRKATESRFLEQLFDPVRIPDFQLPTELGFSVQLRSYQQAGVNWLWFLNRYGLHGILCDDMGLGKTLQSLCVLAGDHYVNQAKGTASAPLRSLVVCPPTLTGHWMYEVVKFLPNKFLNPLQYAGPPHERDKLKARMMKHNLIIASYDIIRKDIHVFSEVQWNYCILDEGHVIKNDKAKSTRAIKQLRANHRLILSGTPIQNNVLELWSLFDFLMPGFLGTEKQFSSRYARPILASRDPKCSSREQEAGVLAMEALHRQVLPLVLRRVKQDVLKDLPPKITQDYYCELSPLQEKLYEDFARMKNVDLSDGQQSHVFQSLRYLQSVCNHPKLVLSSSHAQYESLVTRPGLNLADIKHAAKLPALKQLLVDCGIGTGTPPAAPGAPFDTVGAPPSILTQHRALIFCQLKAMLDIVENDLFKTDMPSVTYLRLDGSVPTMSRHSIVTKFNSDPTIDVLLLTTQVGGLGLNLTGADTVIFVEHDWSPMKDLQAMDRAHRIGQKKVVNVYRLITKNTLEEKIMNLQKFKLLTANTVINSENRNLETMATGKLLDLFSLDGQDKNSTPGAGVGGSNEETSGGPGGLKNLLDTLPELWDEREYQEEYDLSNFVQSLNPPPSTTDMI</sequence>
<dbReference type="Gene3D" id="1.25.10.10">
    <property type="entry name" value="Leucine-rich Repeat Variant"/>
    <property type="match status" value="2"/>
</dbReference>
<dbReference type="InterPro" id="IPR022707">
    <property type="entry name" value="Mot1_central_dom"/>
</dbReference>
<feature type="region of interest" description="Disordered" evidence="9">
    <location>
        <begin position="1308"/>
        <end position="1357"/>
    </location>
</feature>
<evidence type="ECO:0000256" key="7">
    <source>
        <dbReference type="ARBA" id="ARBA00023125"/>
    </source>
</evidence>
<dbReference type="GO" id="GO:0005524">
    <property type="term" value="F:ATP binding"/>
    <property type="evidence" value="ECO:0007669"/>
    <property type="project" value="UniProtKB-KW"/>
</dbReference>
<name>A0A8D8S3N8_9HEMI</name>
<dbReference type="FunFam" id="3.40.50.300:FF:001793">
    <property type="entry name" value="TATA-binding protein-associated factor"/>
    <property type="match status" value="1"/>
</dbReference>
<dbReference type="SUPFAM" id="SSF52540">
    <property type="entry name" value="P-loop containing nucleoside triphosphate hydrolases"/>
    <property type="match status" value="2"/>
</dbReference>
<dbReference type="InterPro" id="IPR000330">
    <property type="entry name" value="SNF2_N"/>
</dbReference>
<keyword evidence="7" id="KW-0238">DNA-binding</keyword>
<dbReference type="Gene3D" id="3.40.50.10810">
    <property type="entry name" value="Tandem AAA-ATPase domain"/>
    <property type="match status" value="1"/>
</dbReference>
<evidence type="ECO:0000256" key="8">
    <source>
        <dbReference type="ARBA" id="ARBA00023242"/>
    </source>
</evidence>
<feature type="compositionally biased region" description="Low complexity" evidence="9">
    <location>
        <begin position="1308"/>
        <end position="1318"/>
    </location>
</feature>
<dbReference type="FunFam" id="3.40.50.10810:FF:000009">
    <property type="entry name" value="B-TFIID TATA-box-binding protein-associated factor 1"/>
    <property type="match status" value="1"/>
</dbReference>
<dbReference type="GO" id="GO:0005634">
    <property type="term" value="C:nucleus"/>
    <property type="evidence" value="ECO:0007669"/>
    <property type="project" value="UniProtKB-SubCell"/>
</dbReference>
<keyword evidence="5" id="KW-0347">Helicase</keyword>
<feature type="domain" description="Helicase C-terminal" evidence="11">
    <location>
        <begin position="1750"/>
        <end position="1903"/>
    </location>
</feature>
<evidence type="ECO:0000256" key="5">
    <source>
        <dbReference type="ARBA" id="ARBA00022806"/>
    </source>
</evidence>
<feature type="compositionally biased region" description="Low complexity" evidence="9">
    <location>
        <begin position="959"/>
        <end position="982"/>
    </location>
</feature>
<dbReference type="InterPro" id="IPR011989">
    <property type="entry name" value="ARM-like"/>
</dbReference>
<feature type="region of interest" description="Disordered" evidence="9">
    <location>
        <begin position="118"/>
        <end position="138"/>
    </location>
</feature>
<evidence type="ECO:0000256" key="1">
    <source>
        <dbReference type="ARBA" id="ARBA00004123"/>
    </source>
</evidence>
<feature type="region of interest" description="Disordered" evidence="9">
    <location>
        <begin position="174"/>
        <end position="278"/>
    </location>
</feature>
<feature type="compositionally biased region" description="Low complexity" evidence="9">
    <location>
        <begin position="189"/>
        <end position="209"/>
    </location>
</feature>
<dbReference type="CDD" id="cd18793">
    <property type="entry name" value="SF2_C_SNF"/>
    <property type="match status" value="1"/>
</dbReference>
<dbReference type="PROSITE" id="PS51192">
    <property type="entry name" value="HELICASE_ATP_BIND_1"/>
    <property type="match status" value="1"/>
</dbReference>
<dbReference type="InterPro" id="IPR001650">
    <property type="entry name" value="Helicase_C-like"/>
</dbReference>
<keyword evidence="8" id="KW-0539">Nucleus</keyword>
<keyword evidence="4" id="KW-0378">Hydrolase</keyword>
<feature type="compositionally biased region" description="Polar residues" evidence="9">
    <location>
        <begin position="1003"/>
        <end position="1019"/>
    </location>
</feature>
<dbReference type="SUPFAM" id="SSF48371">
    <property type="entry name" value="ARM repeat"/>
    <property type="match status" value="1"/>
</dbReference>
<dbReference type="PANTHER" id="PTHR36498:SF1">
    <property type="entry name" value="TATA-BINDING PROTEIN-ASSOCIATED FACTOR 172"/>
    <property type="match status" value="1"/>
</dbReference>
<dbReference type="SMART" id="SM00487">
    <property type="entry name" value="DEXDc"/>
    <property type="match status" value="1"/>
</dbReference>
<dbReference type="Pfam" id="PF00271">
    <property type="entry name" value="Helicase_C"/>
    <property type="match status" value="1"/>
</dbReference>
<evidence type="ECO:0000313" key="12">
    <source>
        <dbReference type="EMBL" id="CAG6661305.1"/>
    </source>
</evidence>